<gene>
    <name evidence="3" type="ORF">ACFQO6_13375</name>
</gene>
<sequence>MTRRLGPSAVITCLLAAALSVWSTPTAGAADPMHQAPVVGQCFDMSPEELALASHPEAPVDCAGEHTSQVIAVALLPDDLTYESTGLGRFALETCFSAQRKVLGTSMRGINLTAYTVGYFGPTPEQQAAGARWLRCDLVLGHLTTLHPLPGQLKVGSYPFSAKVSRCLAGRDFHVTVCADKHTFRATGALTVDQKRYPSEKAWKRIGNQRCRSAVTTRYFRFGWPSKVAWKAGDHTLTCYSQTRR</sequence>
<keyword evidence="4" id="KW-1185">Reference proteome</keyword>
<evidence type="ECO:0000259" key="2">
    <source>
        <dbReference type="Pfam" id="PF13845"/>
    </source>
</evidence>
<comment type="caution">
    <text evidence="3">The sequence shown here is derived from an EMBL/GenBank/DDBJ whole genome shotgun (WGS) entry which is preliminary data.</text>
</comment>
<name>A0ABW2N2S9_9ACTN</name>
<organism evidence="3 4">
    <name type="scientific">Nocardioides astragali</name>
    <dbReference type="NCBI Taxonomy" id="1776736"/>
    <lineage>
        <taxon>Bacteria</taxon>
        <taxon>Bacillati</taxon>
        <taxon>Actinomycetota</taxon>
        <taxon>Actinomycetes</taxon>
        <taxon>Propionibacteriales</taxon>
        <taxon>Nocardioidaceae</taxon>
        <taxon>Nocardioides</taxon>
    </lineage>
</organism>
<feature type="signal peptide" evidence="1">
    <location>
        <begin position="1"/>
        <end position="29"/>
    </location>
</feature>
<dbReference type="RefSeq" id="WP_255888229.1">
    <property type="nucleotide sequence ID" value="NZ_JAFMZM010000001.1"/>
</dbReference>
<dbReference type="EMBL" id="JBHTCH010000014">
    <property type="protein sequence ID" value="MFC7361263.1"/>
    <property type="molecule type" value="Genomic_DNA"/>
</dbReference>
<dbReference type="Proteomes" id="UP001596524">
    <property type="component" value="Unassembled WGS sequence"/>
</dbReference>
<keyword evidence="1" id="KW-0732">Signal</keyword>
<proteinExistence type="predicted"/>
<feature type="chain" id="PRO_5045811084" evidence="1">
    <location>
        <begin position="30"/>
        <end position="245"/>
    </location>
</feature>
<feature type="domain" description="Septum formation-related" evidence="2">
    <location>
        <begin position="88"/>
        <end position="239"/>
    </location>
</feature>
<evidence type="ECO:0000313" key="3">
    <source>
        <dbReference type="EMBL" id="MFC7361263.1"/>
    </source>
</evidence>
<reference evidence="4" key="1">
    <citation type="journal article" date="2019" name="Int. J. Syst. Evol. Microbiol.">
        <title>The Global Catalogue of Microorganisms (GCM) 10K type strain sequencing project: providing services to taxonomists for standard genome sequencing and annotation.</title>
        <authorList>
            <consortium name="The Broad Institute Genomics Platform"/>
            <consortium name="The Broad Institute Genome Sequencing Center for Infectious Disease"/>
            <person name="Wu L."/>
            <person name="Ma J."/>
        </authorList>
    </citation>
    <scope>NUCLEOTIDE SEQUENCE [LARGE SCALE GENOMIC DNA]</scope>
    <source>
        <strain evidence="4">FCH27</strain>
    </source>
</reference>
<evidence type="ECO:0000313" key="4">
    <source>
        <dbReference type="Proteomes" id="UP001596524"/>
    </source>
</evidence>
<accession>A0ABW2N2S9</accession>
<evidence type="ECO:0000256" key="1">
    <source>
        <dbReference type="SAM" id="SignalP"/>
    </source>
</evidence>
<dbReference type="InterPro" id="IPR026004">
    <property type="entry name" value="Septum_form"/>
</dbReference>
<protein>
    <submittedName>
        <fullName evidence="3">Septum formation family protein</fullName>
    </submittedName>
</protein>
<dbReference type="Pfam" id="PF13845">
    <property type="entry name" value="Septum_form"/>
    <property type="match status" value="1"/>
</dbReference>